<dbReference type="OrthoDB" id="283083at2"/>
<evidence type="ECO:0000313" key="2">
    <source>
        <dbReference type="EMBL" id="TNM64769.1"/>
    </source>
</evidence>
<accession>A0A5C4XNI6</accession>
<dbReference type="Pfam" id="PF14316">
    <property type="entry name" value="DUF4381"/>
    <property type="match status" value="1"/>
</dbReference>
<keyword evidence="1" id="KW-1133">Transmembrane helix</keyword>
<reference evidence="2 3" key="1">
    <citation type="submission" date="2019-06" db="EMBL/GenBank/DDBJ databases">
        <title>The draft genome of Rhizobium smilacinae PTYR-5.</title>
        <authorList>
            <person name="Liu L."/>
            <person name="Li L."/>
            <person name="Zhang X."/>
        </authorList>
    </citation>
    <scope>NUCLEOTIDE SEQUENCE [LARGE SCALE GENOMIC DNA]</scope>
    <source>
        <strain evidence="2 3">PTYR-5</strain>
    </source>
</reference>
<gene>
    <name evidence="2" type="ORF">FHP24_00180</name>
</gene>
<dbReference type="RefSeq" id="WP_139671197.1">
    <property type="nucleotide sequence ID" value="NZ_VDMN01000001.1"/>
</dbReference>
<evidence type="ECO:0000313" key="3">
    <source>
        <dbReference type="Proteomes" id="UP000311605"/>
    </source>
</evidence>
<protein>
    <submittedName>
        <fullName evidence="2">DUF4381 domain-containing protein</fullName>
    </submittedName>
</protein>
<dbReference type="AlphaFoldDB" id="A0A5C4XNI6"/>
<proteinExistence type="predicted"/>
<dbReference type="InterPro" id="IPR025489">
    <property type="entry name" value="DUF4381"/>
</dbReference>
<sequence>MDETAPALDPMAQTALRSMKDIVLPQPISMMPQTWGWLLLAGLVVVALLAWVIVTLRRYYRNAYRREALKCLAAIEPRLRAEASRQAAVYDIALVLKQVAIAAWGRPDVGKLSGEDWSSFLATHVGTRDRSHLGKLVDDFEYRDAGALRRLPGKLADELIEDARRWIENHHV</sequence>
<dbReference type="EMBL" id="VDMN01000001">
    <property type="protein sequence ID" value="TNM64769.1"/>
    <property type="molecule type" value="Genomic_DNA"/>
</dbReference>
<evidence type="ECO:0000256" key="1">
    <source>
        <dbReference type="SAM" id="Phobius"/>
    </source>
</evidence>
<feature type="transmembrane region" description="Helical" evidence="1">
    <location>
        <begin position="35"/>
        <end position="56"/>
    </location>
</feature>
<dbReference type="Proteomes" id="UP000311605">
    <property type="component" value="Unassembled WGS sequence"/>
</dbReference>
<comment type="caution">
    <text evidence="2">The sequence shown here is derived from an EMBL/GenBank/DDBJ whole genome shotgun (WGS) entry which is preliminary data.</text>
</comment>
<keyword evidence="1" id="KW-0812">Transmembrane</keyword>
<organism evidence="2 3">
    <name type="scientific">Aliirhizobium smilacinae</name>
    <dbReference type="NCBI Taxonomy" id="1395944"/>
    <lineage>
        <taxon>Bacteria</taxon>
        <taxon>Pseudomonadati</taxon>
        <taxon>Pseudomonadota</taxon>
        <taxon>Alphaproteobacteria</taxon>
        <taxon>Hyphomicrobiales</taxon>
        <taxon>Rhizobiaceae</taxon>
        <taxon>Aliirhizobium</taxon>
    </lineage>
</organism>
<name>A0A5C4XNI6_9HYPH</name>
<keyword evidence="3" id="KW-1185">Reference proteome</keyword>
<keyword evidence="1" id="KW-0472">Membrane</keyword>